<dbReference type="HOGENOM" id="CLU_2333137_0_0_1"/>
<sequence>MVTYRKKKVQGENGQGGKEGRPGRYWNGQEFHSPLERIQPVDADRPCFGERDKHQARLPQVITYQQRGSREKLHKGVDSTAQRNAVARRDLEKKLLSV</sequence>
<dbReference type="Proteomes" id="UP000008142">
    <property type="component" value="Unassembled WGS sequence"/>
</dbReference>
<evidence type="ECO:0000256" key="1">
    <source>
        <dbReference type="SAM" id="MobiDB-lite"/>
    </source>
</evidence>
<organism evidence="3">
    <name type="scientific">Ajellomyces capsulatus (strain H88)</name>
    <name type="common">Darling's disease fungus</name>
    <name type="synonym">Histoplasma capsulatum</name>
    <dbReference type="NCBI Taxonomy" id="544711"/>
    <lineage>
        <taxon>Eukaryota</taxon>
        <taxon>Fungi</taxon>
        <taxon>Dikarya</taxon>
        <taxon>Ascomycota</taxon>
        <taxon>Pezizomycotina</taxon>
        <taxon>Eurotiomycetes</taxon>
        <taxon>Eurotiomycetidae</taxon>
        <taxon>Onygenales</taxon>
        <taxon>Ajellomycetaceae</taxon>
        <taxon>Histoplasma</taxon>
    </lineage>
</organism>
<proteinExistence type="predicted"/>
<dbReference type="AlphaFoldDB" id="F0UGH2"/>
<feature type="region of interest" description="Disordered" evidence="1">
    <location>
        <begin position="1"/>
        <end position="29"/>
    </location>
</feature>
<name>F0UGH2_AJEC8</name>
<evidence type="ECO:0000313" key="3">
    <source>
        <dbReference type="Proteomes" id="UP000008142"/>
    </source>
</evidence>
<evidence type="ECO:0000313" key="2">
    <source>
        <dbReference type="EMBL" id="EGC45114.1"/>
    </source>
</evidence>
<gene>
    <name evidence="2" type="ORF">HCEG_04329</name>
</gene>
<accession>F0UGH2</accession>
<dbReference type="EMBL" id="DS990638">
    <property type="protein sequence ID" value="EGC45114.1"/>
    <property type="molecule type" value="Genomic_DNA"/>
</dbReference>
<protein>
    <submittedName>
        <fullName evidence="2">Uncharacterized protein</fullName>
    </submittedName>
</protein>
<reference evidence="3" key="1">
    <citation type="submission" date="2008-07" db="EMBL/GenBank/DDBJ databases">
        <title>Annotation of Ajellomyces capsulatus strain H88.</title>
        <authorList>
            <person name="Champion M."/>
            <person name="Cuomo C."/>
            <person name="Ma L.-J."/>
            <person name="Henn M.R."/>
            <person name="Sil A."/>
            <person name="Goldman B."/>
            <person name="Young S.K."/>
            <person name="Kodira C.D."/>
            <person name="Zeng Q."/>
            <person name="Koehrsen M."/>
            <person name="Alvarado L."/>
            <person name="Berlin A."/>
            <person name="Borenstein D."/>
            <person name="Chen Z."/>
            <person name="Engels R."/>
            <person name="Freedman E."/>
            <person name="Gellesch M."/>
            <person name="Goldberg J."/>
            <person name="Griggs A."/>
            <person name="Gujja S."/>
            <person name="Heiman D."/>
            <person name="Hepburn T."/>
            <person name="Howarth C."/>
            <person name="Jen D."/>
            <person name="Larson L."/>
            <person name="Lewis B."/>
            <person name="Mehta T."/>
            <person name="Park D."/>
            <person name="Pearson M."/>
            <person name="Roberts A."/>
            <person name="Saif S."/>
            <person name="Shea T."/>
            <person name="Shenoy N."/>
            <person name="Sisk P."/>
            <person name="Stolte C."/>
            <person name="Sykes S."/>
            <person name="Walk T."/>
            <person name="White J."/>
            <person name="Yandava C."/>
            <person name="Klein B."/>
            <person name="McEwen J.G."/>
            <person name="Puccia R."/>
            <person name="Goldman G.H."/>
            <person name="Felipe M.S."/>
            <person name="Nino-Vega G."/>
            <person name="San-Blas G."/>
            <person name="Taylor J."/>
            <person name="Mendoza L."/>
            <person name="Galagan J."/>
            <person name="Nusbaum C."/>
            <person name="Birren B."/>
        </authorList>
    </citation>
    <scope>NUCLEOTIDE SEQUENCE [LARGE SCALE GENOMIC DNA]</scope>
    <source>
        <strain evidence="3">H88</strain>
    </source>
</reference>